<keyword evidence="14" id="KW-1185">Reference proteome</keyword>
<evidence type="ECO:0000256" key="6">
    <source>
        <dbReference type="ARBA" id="ARBA00022676"/>
    </source>
</evidence>
<comment type="caution">
    <text evidence="13">The sequence shown here is derived from an EMBL/GenBank/DDBJ whole genome shotgun (WGS) entry which is preliminary data.</text>
</comment>
<evidence type="ECO:0000313" key="14">
    <source>
        <dbReference type="Proteomes" id="UP000193560"/>
    </source>
</evidence>
<keyword evidence="7 12" id="KW-0808">Transferase</keyword>
<evidence type="ECO:0000256" key="3">
    <source>
        <dbReference type="ARBA" id="ARBA00008698"/>
    </source>
</evidence>
<dbReference type="STRING" id="90262.A0A1X2IV54"/>
<dbReference type="EC" id="2.4.1.-" evidence="12"/>
<dbReference type="Proteomes" id="UP000193560">
    <property type="component" value="Unassembled WGS sequence"/>
</dbReference>
<feature type="transmembrane region" description="Helical" evidence="12">
    <location>
        <begin position="106"/>
        <end position="128"/>
    </location>
</feature>
<dbReference type="GO" id="GO:0004376">
    <property type="term" value="F:GPI mannosyltransferase activity"/>
    <property type="evidence" value="ECO:0007669"/>
    <property type="project" value="InterPro"/>
</dbReference>
<sequence>MTPIGEIYTFAFVTRITTIALGVISYLVTGSYDTSTDIILPADPAYHHLRFLNIFVRWDAVYFLHIAEHGYIYEQETAFFPLLPYIANYLAQTVFLPLQSIFGKQYTTVVVGAMISNISFILAAGYLYKLTRLIYPVNAKLAKYSSIAFCLSLPSMFLSAFYTESIFALLTFMGMYYFKKQLYFIASILWGLASLARSNAIVYVGFFIYEFIINRHRHHSIKSFVSGIFQAICYSLITISGFVAFQYFIYLQYCEDGATLERPWCSHMPPLVYTFVQKEYWGNGFLAYFQLKQIPNFLLAMPIIGLSVCGLWLFISSDWTRWLTLGQVNYASSADLTFSSNQATVYMYLWAFLLFYAITCMHIQVILRFFTALPPLYWYLAQLWSQGFQPSATKYQYWTANILLSYFVLYSLVGIILFSAFLPPA</sequence>
<dbReference type="Pfam" id="PF04188">
    <property type="entry name" value="Mannosyl_trans2"/>
    <property type="match status" value="1"/>
</dbReference>
<keyword evidence="11 12" id="KW-0472">Membrane</keyword>
<dbReference type="GO" id="GO:0031501">
    <property type="term" value="C:mannosyltransferase complex"/>
    <property type="evidence" value="ECO:0007669"/>
    <property type="project" value="TreeGrafter"/>
</dbReference>
<reference evidence="13 14" key="1">
    <citation type="submission" date="2016-07" db="EMBL/GenBank/DDBJ databases">
        <title>Pervasive Adenine N6-methylation of Active Genes in Fungi.</title>
        <authorList>
            <consortium name="DOE Joint Genome Institute"/>
            <person name="Mondo S.J."/>
            <person name="Dannebaum R.O."/>
            <person name="Kuo R.C."/>
            <person name="Labutti K."/>
            <person name="Haridas S."/>
            <person name="Kuo A."/>
            <person name="Salamov A."/>
            <person name="Ahrendt S.R."/>
            <person name="Lipzen A."/>
            <person name="Sullivan W."/>
            <person name="Andreopoulos W.B."/>
            <person name="Clum A."/>
            <person name="Lindquist E."/>
            <person name="Daum C."/>
            <person name="Ramamoorthy G.K."/>
            <person name="Gryganskyi A."/>
            <person name="Culley D."/>
            <person name="Magnuson J.K."/>
            <person name="James T.Y."/>
            <person name="O'Malley M.A."/>
            <person name="Stajich J.E."/>
            <person name="Spatafora J.W."/>
            <person name="Visel A."/>
            <person name="Grigoriev I.V."/>
        </authorList>
    </citation>
    <scope>NUCLEOTIDE SEQUENCE [LARGE SCALE GENOMIC DNA]</scope>
    <source>
        <strain evidence="13 14">NRRL 1336</strain>
    </source>
</reference>
<comment type="pathway">
    <text evidence="2 12">Glycolipid biosynthesis; glycosylphosphatidylinositol-anchor biosynthesis.</text>
</comment>
<feature type="transmembrane region" description="Helical" evidence="12">
    <location>
        <begin position="401"/>
        <end position="422"/>
    </location>
</feature>
<protein>
    <recommendedName>
        <fullName evidence="4 12">GPI mannosyltransferase 2</fullName>
        <ecNumber evidence="12">2.4.1.-</ecNumber>
    </recommendedName>
</protein>
<proteinExistence type="inferred from homology"/>
<feature type="transmembrane region" description="Helical" evidence="12">
    <location>
        <begin position="224"/>
        <end position="250"/>
    </location>
</feature>
<organism evidence="13 14">
    <name type="scientific">Absidia repens</name>
    <dbReference type="NCBI Taxonomy" id="90262"/>
    <lineage>
        <taxon>Eukaryota</taxon>
        <taxon>Fungi</taxon>
        <taxon>Fungi incertae sedis</taxon>
        <taxon>Mucoromycota</taxon>
        <taxon>Mucoromycotina</taxon>
        <taxon>Mucoromycetes</taxon>
        <taxon>Mucorales</taxon>
        <taxon>Cunninghamellaceae</taxon>
        <taxon>Absidia</taxon>
    </lineage>
</organism>
<feature type="transmembrane region" description="Helical" evidence="12">
    <location>
        <begin position="7"/>
        <end position="28"/>
    </location>
</feature>
<dbReference type="GO" id="GO:0000009">
    <property type="term" value="F:alpha-1,6-mannosyltransferase activity"/>
    <property type="evidence" value="ECO:0007669"/>
    <property type="project" value="InterPro"/>
</dbReference>
<name>A0A1X2IV54_9FUNG</name>
<evidence type="ECO:0000256" key="7">
    <source>
        <dbReference type="ARBA" id="ARBA00022679"/>
    </source>
</evidence>
<evidence type="ECO:0000256" key="4">
    <source>
        <dbReference type="ARBA" id="ARBA00013795"/>
    </source>
</evidence>
<accession>A0A1X2IV54</accession>
<keyword evidence="10 12" id="KW-1133">Transmembrane helix</keyword>
<feature type="transmembrane region" description="Helical" evidence="12">
    <location>
        <begin position="347"/>
        <end position="380"/>
    </location>
</feature>
<keyword evidence="9 12" id="KW-0256">Endoplasmic reticulum</keyword>
<evidence type="ECO:0000256" key="8">
    <source>
        <dbReference type="ARBA" id="ARBA00022692"/>
    </source>
</evidence>
<dbReference type="InterPro" id="IPR007315">
    <property type="entry name" value="PIG-V/Gpi18"/>
</dbReference>
<evidence type="ECO:0000256" key="9">
    <source>
        <dbReference type="ARBA" id="ARBA00022824"/>
    </source>
</evidence>
<evidence type="ECO:0000313" key="13">
    <source>
        <dbReference type="EMBL" id="ORZ22657.1"/>
    </source>
</evidence>
<dbReference type="UniPathway" id="UPA00196"/>
<evidence type="ECO:0000256" key="12">
    <source>
        <dbReference type="RuleBase" id="RU363112"/>
    </source>
</evidence>
<dbReference type="PANTHER" id="PTHR12468:SF2">
    <property type="entry name" value="GPI MANNOSYLTRANSFERASE 2"/>
    <property type="match status" value="1"/>
</dbReference>
<feature type="transmembrane region" description="Helical" evidence="12">
    <location>
        <begin position="149"/>
        <end position="178"/>
    </location>
</feature>
<keyword evidence="5 12" id="KW-0337">GPI-anchor biosynthesis</keyword>
<keyword evidence="6 12" id="KW-0328">Glycosyltransferase</keyword>
<comment type="subcellular location">
    <subcellularLocation>
        <location evidence="1 12">Endoplasmic reticulum membrane</location>
        <topology evidence="1 12">Multi-pass membrane protein</topology>
    </subcellularLocation>
</comment>
<dbReference type="GO" id="GO:0005789">
    <property type="term" value="C:endoplasmic reticulum membrane"/>
    <property type="evidence" value="ECO:0007669"/>
    <property type="project" value="UniProtKB-SubCell"/>
</dbReference>
<dbReference type="PANTHER" id="PTHR12468">
    <property type="entry name" value="GPI MANNOSYLTRANSFERASE 2"/>
    <property type="match status" value="1"/>
</dbReference>
<evidence type="ECO:0000256" key="11">
    <source>
        <dbReference type="ARBA" id="ARBA00023136"/>
    </source>
</evidence>
<evidence type="ECO:0000256" key="1">
    <source>
        <dbReference type="ARBA" id="ARBA00004477"/>
    </source>
</evidence>
<gene>
    <name evidence="13" type="ORF">BCR42DRAFT_488185</name>
</gene>
<evidence type="ECO:0000256" key="2">
    <source>
        <dbReference type="ARBA" id="ARBA00004687"/>
    </source>
</evidence>
<evidence type="ECO:0000256" key="10">
    <source>
        <dbReference type="ARBA" id="ARBA00022989"/>
    </source>
</evidence>
<feature type="transmembrane region" description="Helical" evidence="12">
    <location>
        <begin position="296"/>
        <end position="315"/>
    </location>
</feature>
<comment type="function">
    <text evidence="12">Mannosyltransferase involved in glycosylphosphatidylinositol-anchor biosynthesis.</text>
</comment>
<feature type="transmembrane region" description="Helical" evidence="12">
    <location>
        <begin position="184"/>
        <end position="212"/>
    </location>
</feature>
<keyword evidence="8 12" id="KW-0812">Transmembrane</keyword>
<dbReference type="OrthoDB" id="10252502at2759"/>
<dbReference type="GO" id="GO:0006506">
    <property type="term" value="P:GPI anchor biosynthetic process"/>
    <property type="evidence" value="ECO:0007669"/>
    <property type="project" value="UniProtKB-UniPathway"/>
</dbReference>
<evidence type="ECO:0000256" key="5">
    <source>
        <dbReference type="ARBA" id="ARBA00022502"/>
    </source>
</evidence>
<comment type="similarity">
    <text evidence="3 12">Belongs to the PIGV family.</text>
</comment>
<dbReference type="EMBL" id="MCGE01000004">
    <property type="protein sequence ID" value="ORZ22657.1"/>
    <property type="molecule type" value="Genomic_DNA"/>
</dbReference>
<dbReference type="AlphaFoldDB" id="A0A1X2IV54"/>